<dbReference type="GeneID" id="63713178"/>
<dbReference type="InParanoid" id="A0A151GQL2"/>
<organism evidence="1 2">
    <name type="scientific">Drechmeria coniospora</name>
    <name type="common">Nematophagous fungus</name>
    <name type="synonym">Meria coniospora</name>
    <dbReference type="NCBI Taxonomy" id="98403"/>
    <lineage>
        <taxon>Eukaryota</taxon>
        <taxon>Fungi</taxon>
        <taxon>Dikarya</taxon>
        <taxon>Ascomycota</taxon>
        <taxon>Pezizomycotina</taxon>
        <taxon>Sordariomycetes</taxon>
        <taxon>Hypocreomycetidae</taxon>
        <taxon>Hypocreales</taxon>
        <taxon>Ophiocordycipitaceae</taxon>
        <taxon>Drechmeria</taxon>
    </lineage>
</organism>
<protein>
    <submittedName>
        <fullName evidence="1">Uncharacterized protein</fullName>
    </submittedName>
</protein>
<sequence>MKFTNALLQATIGSASVLVQHDAPAFDPTLALPNSVNRLGAQVLRESFDPNGTSLHHGTQDVGEAIGDCYTKLDQLQDLELGPLLRHLGETKQAFGSLQAALRSKKQLFAESGPEACLSVENELWPVFAAYRVIARVMVAKTAGKSETEKALLPILEILHRIPEDFSEDSCAETERRGPVGVE</sequence>
<accession>A0A151GQL2</accession>
<dbReference type="AlphaFoldDB" id="A0A151GQL2"/>
<name>A0A151GQL2_DRECN</name>
<dbReference type="RefSeq" id="XP_040658757.1">
    <property type="nucleotide sequence ID" value="XM_040797874.1"/>
</dbReference>
<proteinExistence type="predicted"/>
<evidence type="ECO:0000313" key="2">
    <source>
        <dbReference type="Proteomes" id="UP000076580"/>
    </source>
</evidence>
<evidence type="ECO:0000313" key="1">
    <source>
        <dbReference type="EMBL" id="KYK59405.1"/>
    </source>
</evidence>
<keyword evidence="2" id="KW-1185">Reference proteome</keyword>
<reference evidence="1 2" key="1">
    <citation type="journal article" date="2016" name="Sci. Rep.">
        <title>Insights into Adaptations to a Near-Obligate Nematode Endoparasitic Lifestyle from the Finished Genome of Drechmeria coniospora.</title>
        <authorList>
            <person name="Zhang L."/>
            <person name="Zhou Z."/>
            <person name="Guo Q."/>
            <person name="Fokkens L."/>
            <person name="Miskei M."/>
            <person name="Pocsi I."/>
            <person name="Zhang W."/>
            <person name="Chen M."/>
            <person name="Wang L."/>
            <person name="Sun Y."/>
            <person name="Donzelli B.G."/>
            <person name="Gibson D.M."/>
            <person name="Nelson D.R."/>
            <person name="Luo J.G."/>
            <person name="Rep M."/>
            <person name="Liu H."/>
            <person name="Yang S."/>
            <person name="Wang J."/>
            <person name="Krasnoff S.B."/>
            <person name="Xu Y."/>
            <person name="Molnar I."/>
            <person name="Lin M."/>
        </authorList>
    </citation>
    <scope>NUCLEOTIDE SEQUENCE [LARGE SCALE GENOMIC DNA]</scope>
    <source>
        <strain evidence="1 2">ARSEF 6962</strain>
    </source>
</reference>
<gene>
    <name evidence="1" type="ORF">DCS_00535</name>
</gene>
<comment type="caution">
    <text evidence="1">The sequence shown here is derived from an EMBL/GenBank/DDBJ whole genome shotgun (WGS) entry which is preliminary data.</text>
</comment>
<dbReference type="EMBL" id="LAYC01000001">
    <property type="protein sequence ID" value="KYK59405.1"/>
    <property type="molecule type" value="Genomic_DNA"/>
</dbReference>
<dbReference type="Proteomes" id="UP000076580">
    <property type="component" value="Chromosome 01"/>
</dbReference>